<proteinExistence type="predicted"/>
<dbReference type="Proteomes" id="UP000034103">
    <property type="component" value="Chromosome"/>
</dbReference>
<dbReference type="AlphaFoldDB" id="A0A0F6U5D1"/>
<dbReference type="PATRIC" id="fig|1641812.3.peg.2801"/>
<organism evidence="1 2">
    <name type="scientific">Microcystis aeruginosa NIES-2549</name>
    <dbReference type="NCBI Taxonomy" id="1641812"/>
    <lineage>
        <taxon>Bacteria</taxon>
        <taxon>Bacillati</taxon>
        <taxon>Cyanobacteriota</taxon>
        <taxon>Cyanophyceae</taxon>
        <taxon>Oscillatoriophycideae</taxon>
        <taxon>Chroococcales</taxon>
        <taxon>Microcystaceae</taxon>
        <taxon>Microcystis</taxon>
    </lineage>
</organism>
<sequence>MARKLISYQLSVISYELSVISYQLSVISEQGYQEKKADG</sequence>
<reference evidence="1 2" key="1">
    <citation type="journal article" date="2015" name="Genome Announc.">
        <title>Complete Genome Sequence of Microcystis aeruginosa NIES-2549, a Bloom-Forming Cyanobacterium from Lake Kasumigaura, Japan.</title>
        <authorList>
            <person name="Yamaguchi H."/>
            <person name="Suzuki S."/>
            <person name="Tanabe Y."/>
            <person name="Osana Y."/>
            <person name="Shimura Y."/>
            <person name="Ishida K."/>
            <person name="Kawachi M."/>
        </authorList>
    </citation>
    <scope>NUCLEOTIDE SEQUENCE [LARGE SCALE GENOMIC DNA]</scope>
    <source>
        <strain evidence="1 2">NIES-2549</strain>
    </source>
</reference>
<name>A0A0F6U5D1_MICAE</name>
<dbReference type="EMBL" id="CP011304">
    <property type="protein sequence ID" value="AKE65046.1"/>
    <property type="molecule type" value="Genomic_DNA"/>
</dbReference>
<evidence type="ECO:0000313" key="2">
    <source>
        <dbReference type="Proteomes" id="UP000034103"/>
    </source>
</evidence>
<dbReference type="HOGENOM" id="CLU_3312707_0_0_3"/>
<gene>
    <name evidence="1" type="ORF">MYAER_2706</name>
</gene>
<evidence type="ECO:0000313" key="1">
    <source>
        <dbReference type="EMBL" id="AKE65046.1"/>
    </source>
</evidence>
<accession>A0A0F6U5D1</accession>
<protein>
    <submittedName>
        <fullName evidence="1">Uncharacterized protein</fullName>
    </submittedName>
</protein>